<dbReference type="PROSITE" id="PS50887">
    <property type="entry name" value="GGDEF"/>
    <property type="match status" value="1"/>
</dbReference>
<dbReference type="Proteomes" id="UP000029986">
    <property type="component" value="Chromosome"/>
</dbReference>
<reference evidence="6 7" key="1">
    <citation type="journal article" date="2014" name="Gut Pathog.">
        <title>Gene clusters of Hafnia alvei strain FB1 important in survival and pathogenesis: a draft genome perspective.</title>
        <authorList>
            <person name="Tan J.Y."/>
            <person name="Yin W.F."/>
            <person name="Chan K.G."/>
        </authorList>
    </citation>
    <scope>NUCLEOTIDE SEQUENCE [LARGE SCALE GENOMIC DNA]</scope>
    <source>
        <strain evidence="6 7">FB1</strain>
    </source>
</reference>
<keyword evidence="4" id="KW-1133">Transmembrane helix</keyword>
<dbReference type="SUPFAM" id="SSF55073">
    <property type="entry name" value="Nucleotide cyclase"/>
    <property type="match status" value="1"/>
</dbReference>
<dbReference type="SMART" id="SM00267">
    <property type="entry name" value="GGDEF"/>
    <property type="match status" value="1"/>
</dbReference>
<evidence type="ECO:0000256" key="1">
    <source>
        <dbReference type="ARBA" id="ARBA00004665"/>
    </source>
</evidence>
<accession>A0A097QZ37</accession>
<keyword evidence="4" id="KW-0812">Transmembrane</keyword>
<dbReference type="NCBIfam" id="TIGR00254">
    <property type="entry name" value="GGDEF"/>
    <property type="match status" value="1"/>
</dbReference>
<comment type="pathway">
    <text evidence="1">Purine metabolism; 3',5'-cyclic di-GMP biosynthesis.</text>
</comment>
<dbReference type="KEGG" id="hav:AT03_04535"/>
<dbReference type="GO" id="GO:0052621">
    <property type="term" value="F:diguanylate cyclase activity"/>
    <property type="evidence" value="ECO:0007669"/>
    <property type="project" value="UniProtKB-EC"/>
</dbReference>
<dbReference type="InterPro" id="IPR050469">
    <property type="entry name" value="Diguanylate_Cyclase"/>
</dbReference>
<dbReference type="GO" id="GO:0043709">
    <property type="term" value="P:cell adhesion involved in single-species biofilm formation"/>
    <property type="evidence" value="ECO:0007669"/>
    <property type="project" value="TreeGrafter"/>
</dbReference>
<feature type="transmembrane region" description="Helical" evidence="4">
    <location>
        <begin position="152"/>
        <end position="175"/>
    </location>
</feature>
<dbReference type="InterPro" id="IPR043128">
    <property type="entry name" value="Rev_trsase/Diguanyl_cyclase"/>
</dbReference>
<evidence type="ECO:0000256" key="2">
    <source>
        <dbReference type="ARBA" id="ARBA00012528"/>
    </source>
</evidence>
<sequence>MKLSDDISTRSTNFHHFITIASLVVSLICFVMFYYKIDKMNSDLEGVLSISIMKSEYLTKINDIIYSRVEKDESYQKNVAGIYKTYVSDIFNSKISDAVKFEEEHFAENIYLKARDQDARQIYHDIAIDNNRFPELAKNLLDQTKATYNRQLIILILIPTLMALLRCIQSIYYFYSLRKLRGNYMIDPLTGVYNRRYLPRIRETEGICYILAIDVDNFKTVNDTWGHAFGDTVLQQCTYRMKEHLRDHDIVVRMGGDEFSIFLFKTDEVGAQRAAQRLLDTINEQALELPDGGTFTPSLSIGMAKCHGNVELAMNIADQNLYKSKKKGKNTISFGGDK</sequence>
<proteinExistence type="predicted"/>
<evidence type="ECO:0000256" key="4">
    <source>
        <dbReference type="SAM" id="Phobius"/>
    </source>
</evidence>
<dbReference type="Pfam" id="PF00990">
    <property type="entry name" value="GGDEF"/>
    <property type="match status" value="1"/>
</dbReference>
<feature type="domain" description="GGDEF" evidence="5">
    <location>
        <begin position="206"/>
        <end position="337"/>
    </location>
</feature>
<dbReference type="PANTHER" id="PTHR45138">
    <property type="entry name" value="REGULATORY COMPONENTS OF SENSORY TRANSDUCTION SYSTEM"/>
    <property type="match status" value="1"/>
</dbReference>
<evidence type="ECO:0000313" key="7">
    <source>
        <dbReference type="Proteomes" id="UP000029986"/>
    </source>
</evidence>
<dbReference type="InterPro" id="IPR000160">
    <property type="entry name" value="GGDEF_dom"/>
</dbReference>
<comment type="catalytic activity">
    <reaction evidence="3">
        <text>2 GTP = 3',3'-c-di-GMP + 2 diphosphate</text>
        <dbReference type="Rhea" id="RHEA:24898"/>
        <dbReference type="ChEBI" id="CHEBI:33019"/>
        <dbReference type="ChEBI" id="CHEBI:37565"/>
        <dbReference type="ChEBI" id="CHEBI:58805"/>
        <dbReference type="EC" id="2.7.7.65"/>
    </reaction>
</comment>
<dbReference type="Gene3D" id="3.30.70.270">
    <property type="match status" value="1"/>
</dbReference>
<dbReference type="InterPro" id="IPR029787">
    <property type="entry name" value="Nucleotide_cyclase"/>
</dbReference>
<evidence type="ECO:0000256" key="3">
    <source>
        <dbReference type="ARBA" id="ARBA00034247"/>
    </source>
</evidence>
<dbReference type="eggNOG" id="COG3706">
    <property type="taxonomic scope" value="Bacteria"/>
</dbReference>
<evidence type="ECO:0000259" key="5">
    <source>
        <dbReference type="PROSITE" id="PS50887"/>
    </source>
</evidence>
<keyword evidence="4" id="KW-0472">Membrane</keyword>
<organism evidence="6 7">
    <name type="scientific">Hafnia alvei FB1</name>
    <dbReference type="NCBI Taxonomy" id="1453496"/>
    <lineage>
        <taxon>Bacteria</taxon>
        <taxon>Pseudomonadati</taxon>
        <taxon>Pseudomonadota</taxon>
        <taxon>Gammaproteobacteria</taxon>
        <taxon>Enterobacterales</taxon>
        <taxon>Hafniaceae</taxon>
        <taxon>Hafnia</taxon>
    </lineage>
</organism>
<dbReference type="PATRIC" id="fig|1453496.5.peg.904"/>
<dbReference type="OrthoDB" id="9812260at2"/>
<dbReference type="CDD" id="cd01949">
    <property type="entry name" value="GGDEF"/>
    <property type="match status" value="1"/>
</dbReference>
<feature type="transmembrane region" description="Helical" evidence="4">
    <location>
        <begin position="14"/>
        <end position="35"/>
    </location>
</feature>
<gene>
    <name evidence="6" type="ORF">AT03_04535</name>
</gene>
<dbReference type="RefSeq" id="WP_025801605.1">
    <property type="nucleotide sequence ID" value="NZ_CP009706.1"/>
</dbReference>
<dbReference type="PANTHER" id="PTHR45138:SF6">
    <property type="entry name" value="DIGUANYLATE CYCLASE DGCN"/>
    <property type="match status" value="1"/>
</dbReference>
<keyword evidence="7" id="KW-1185">Reference proteome</keyword>
<dbReference type="GO" id="GO:1902201">
    <property type="term" value="P:negative regulation of bacterial-type flagellum-dependent cell motility"/>
    <property type="evidence" value="ECO:0007669"/>
    <property type="project" value="TreeGrafter"/>
</dbReference>
<dbReference type="GeneID" id="56890486"/>
<dbReference type="HOGENOM" id="CLU_857225_0_0_6"/>
<dbReference type="EC" id="2.7.7.65" evidence="2"/>
<protein>
    <recommendedName>
        <fullName evidence="2">diguanylate cyclase</fullName>
        <ecNumber evidence="2">2.7.7.65</ecNumber>
    </recommendedName>
</protein>
<dbReference type="EMBL" id="CP009706">
    <property type="protein sequence ID" value="AIU71738.1"/>
    <property type="molecule type" value="Genomic_DNA"/>
</dbReference>
<name>A0A097QZ37_HAFAL</name>
<evidence type="ECO:0000313" key="6">
    <source>
        <dbReference type="EMBL" id="AIU71738.1"/>
    </source>
</evidence>
<dbReference type="GO" id="GO:0005886">
    <property type="term" value="C:plasma membrane"/>
    <property type="evidence" value="ECO:0007669"/>
    <property type="project" value="TreeGrafter"/>
</dbReference>
<dbReference type="AlphaFoldDB" id="A0A097QZ37"/>